<evidence type="ECO:0000256" key="5">
    <source>
        <dbReference type="ARBA" id="ARBA00023180"/>
    </source>
</evidence>
<comment type="caution">
    <text evidence="12">The sequence shown here is derived from an EMBL/GenBank/DDBJ whole genome shotgun (WGS) entry which is preliminary data.</text>
</comment>
<keyword evidence="2 9" id="KW-0732">Signal</keyword>
<keyword evidence="1" id="KW-0597">Phosphoprotein</keyword>
<feature type="compositionally biased region" description="Low complexity" evidence="8">
    <location>
        <begin position="2797"/>
        <end position="2814"/>
    </location>
</feature>
<dbReference type="PANTHER" id="PTHR23345">
    <property type="entry name" value="VITELLOGENIN-RELATED"/>
    <property type="match status" value="1"/>
</dbReference>
<evidence type="ECO:0000313" key="12">
    <source>
        <dbReference type="EMBL" id="KAG0131326.1"/>
    </source>
</evidence>
<dbReference type="InterPro" id="IPR015816">
    <property type="entry name" value="Vitellinogen_b-sht_N"/>
</dbReference>
<evidence type="ECO:0000256" key="8">
    <source>
        <dbReference type="SAM" id="MobiDB-lite"/>
    </source>
</evidence>
<dbReference type="SMART" id="SM00216">
    <property type="entry name" value="VWD"/>
    <property type="match status" value="2"/>
</dbReference>
<dbReference type="GO" id="GO:0045735">
    <property type="term" value="F:nutrient reservoir activity"/>
    <property type="evidence" value="ECO:0007669"/>
    <property type="project" value="UniProtKB-KW"/>
</dbReference>
<dbReference type="Gene3D" id="2.20.80.10">
    <property type="entry name" value="Lipovitellin-phosvitin complex, chain A, domain 4"/>
    <property type="match status" value="2"/>
</dbReference>
<dbReference type="GO" id="GO:0071391">
    <property type="term" value="P:cellular response to estrogen stimulus"/>
    <property type="evidence" value="ECO:0007669"/>
    <property type="project" value="TreeGrafter"/>
</dbReference>
<dbReference type="EMBL" id="JADDUC020000009">
    <property type="protein sequence ID" value="KAI1236713.1"/>
    <property type="molecule type" value="Genomic_DNA"/>
</dbReference>
<keyword evidence="14" id="KW-1185">Reference proteome</keyword>
<feature type="domain" description="VWFD" evidence="11">
    <location>
        <begin position="3069"/>
        <end position="3246"/>
    </location>
</feature>
<protein>
    <submittedName>
        <fullName evidence="12">Vitellogenin-2</fullName>
    </submittedName>
</protein>
<feature type="domain" description="VWFD" evidence="11">
    <location>
        <begin position="1423"/>
        <end position="1599"/>
    </location>
</feature>
<dbReference type="SUPFAM" id="SSF48431">
    <property type="entry name" value="Lipovitellin-phosvitin complex, superhelical domain"/>
    <property type="match status" value="2"/>
</dbReference>
<feature type="disulfide bond" evidence="7">
    <location>
        <begin position="1864"/>
        <end position="1890"/>
    </location>
</feature>
<dbReference type="SUPFAM" id="SSF56968">
    <property type="entry name" value="Lipovitellin-phosvitin complex, beta-sheet shell regions"/>
    <property type="match status" value="6"/>
</dbReference>
<feature type="signal peptide" evidence="9">
    <location>
        <begin position="1"/>
        <end position="25"/>
    </location>
</feature>
<evidence type="ECO:0000259" key="11">
    <source>
        <dbReference type="PROSITE" id="PS51233"/>
    </source>
</evidence>
<dbReference type="InterPro" id="IPR011030">
    <property type="entry name" value="Lipovitellin_superhlx_dom"/>
</dbReference>
<dbReference type="OrthoDB" id="5956066at2759"/>
<gene>
    <name evidence="13" type="ORF">IHE44_0014966</name>
    <name evidence="12" type="ORF">IHE44_013851</name>
</gene>
<keyword evidence="5" id="KW-0325">Glycoprotein</keyword>
<name>A0A835P4K2_9PASS</name>
<evidence type="ECO:0000256" key="1">
    <source>
        <dbReference type="ARBA" id="ARBA00022553"/>
    </source>
</evidence>
<evidence type="ECO:0000259" key="10">
    <source>
        <dbReference type="PROSITE" id="PS51211"/>
    </source>
</evidence>
<dbReference type="Pfam" id="PF00094">
    <property type="entry name" value="VWD"/>
    <property type="match status" value="2"/>
</dbReference>
<dbReference type="InterPro" id="IPR015258">
    <property type="entry name" value="Vitellinogen_b-sht_shell"/>
</dbReference>
<dbReference type="Gene3D" id="2.20.90.10">
    <property type="entry name" value="Vitellinogen, beta-sheet shell domain"/>
    <property type="match status" value="2"/>
</dbReference>
<dbReference type="FunFam" id="2.30.230.10:FF:000002">
    <property type="entry name" value="Vitellogenin 7"/>
    <property type="match status" value="2"/>
</dbReference>
<evidence type="ECO:0000256" key="3">
    <source>
        <dbReference type="ARBA" id="ARBA00022761"/>
    </source>
</evidence>
<comment type="function">
    <text evidence="6">Phosvitin is believed to be of importance in sequestering calcium, iron and other cations for the developing embryo.</text>
</comment>
<feature type="disulfide bond" evidence="7">
    <location>
        <begin position="172"/>
        <end position="198"/>
    </location>
</feature>
<dbReference type="FunFam" id="2.20.50.20:FF:000005">
    <property type="entry name" value="Vitellogenin 3"/>
    <property type="match status" value="1"/>
</dbReference>
<evidence type="ECO:0000256" key="7">
    <source>
        <dbReference type="PROSITE-ProRule" id="PRU00557"/>
    </source>
</evidence>
<evidence type="ECO:0000256" key="6">
    <source>
        <dbReference type="ARBA" id="ARBA00056783"/>
    </source>
</evidence>
<dbReference type="Gene3D" id="1.25.10.20">
    <property type="entry name" value="Vitellinogen, superhelical"/>
    <property type="match status" value="2"/>
</dbReference>
<keyword evidence="4 7" id="KW-1015">Disulfide bond</keyword>
<reference evidence="12" key="1">
    <citation type="submission" date="2020-10" db="EMBL/GenBank/DDBJ databases">
        <title>Feather gene expression reveals the developmental basis of iridescence in African starlings.</title>
        <authorList>
            <person name="Rubenstein D.R."/>
        </authorList>
    </citation>
    <scope>NUCLEOTIDE SEQUENCE</scope>
    <source>
        <strain evidence="12">SS15</strain>
        <tissue evidence="12">Liver</tissue>
    </source>
</reference>
<dbReference type="PROSITE" id="PS51233">
    <property type="entry name" value="VWFD"/>
    <property type="match status" value="2"/>
</dbReference>
<reference evidence="13" key="3">
    <citation type="submission" date="2022-01" db="EMBL/GenBank/DDBJ databases">
        <authorList>
            <person name="Rubenstein D.R."/>
        </authorList>
    </citation>
    <scope>NUCLEOTIDE SEQUENCE</scope>
    <source>
        <strain evidence="13">SS15</strain>
        <tissue evidence="13">Liver</tissue>
    </source>
</reference>
<dbReference type="PANTHER" id="PTHR23345:SF15">
    <property type="entry name" value="VITELLOGENIN 1-RELATED"/>
    <property type="match status" value="1"/>
</dbReference>
<evidence type="ECO:0000313" key="14">
    <source>
        <dbReference type="Proteomes" id="UP000618051"/>
    </source>
</evidence>
<feature type="compositionally biased region" description="Basic residues" evidence="8">
    <location>
        <begin position="1142"/>
        <end position="1151"/>
    </location>
</feature>
<dbReference type="InterPro" id="IPR015817">
    <property type="entry name" value="Vitellinogen_open_b-sht_sub1"/>
</dbReference>
<organism evidence="12">
    <name type="scientific">Lamprotornis superbus</name>
    <dbReference type="NCBI Taxonomy" id="245042"/>
    <lineage>
        <taxon>Eukaryota</taxon>
        <taxon>Metazoa</taxon>
        <taxon>Chordata</taxon>
        <taxon>Craniata</taxon>
        <taxon>Vertebrata</taxon>
        <taxon>Euteleostomi</taxon>
        <taxon>Archelosauria</taxon>
        <taxon>Archosauria</taxon>
        <taxon>Dinosauria</taxon>
        <taxon>Saurischia</taxon>
        <taxon>Theropoda</taxon>
        <taxon>Coelurosauria</taxon>
        <taxon>Aves</taxon>
        <taxon>Neognathae</taxon>
        <taxon>Neoaves</taxon>
        <taxon>Telluraves</taxon>
        <taxon>Australaves</taxon>
        <taxon>Passeriformes</taxon>
        <taxon>Sturnidae</taxon>
        <taxon>Lamprotornis</taxon>
    </lineage>
</organism>
<dbReference type="InterPro" id="IPR015819">
    <property type="entry name" value="Lipid_transp_b-sht_shell"/>
</dbReference>
<dbReference type="SMART" id="SM01169">
    <property type="entry name" value="DUF1943"/>
    <property type="match status" value="2"/>
</dbReference>
<feature type="chain" id="PRO_5032782374" evidence="9">
    <location>
        <begin position="26"/>
        <end position="3338"/>
    </location>
</feature>
<evidence type="ECO:0000256" key="9">
    <source>
        <dbReference type="SAM" id="SignalP"/>
    </source>
</evidence>
<dbReference type="InterPro" id="IPR037088">
    <property type="entry name" value="Vitellinogen_b-sht_shell_sf"/>
</dbReference>
<keyword evidence="3" id="KW-0758">Storage protein</keyword>
<dbReference type="GO" id="GO:0032355">
    <property type="term" value="P:response to estradiol"/>
    <property type="evidence" value="ECO:0007669"/>
    <property type="project" value="TreeGrafter"/>
</dbReference>
<dbReference type="Gene3D" id="2.20.50.20">
    <property type="entry name" value="Lipovitellin. Chain A, domain 3"/>
    <property type="match status" value="3"/>
</dbReference>
<comment type="caution">
    <text evidence="7">Lacks conserved residue(s) required for the propagation of feature annotation.</text>
</comment>
<dbReference type="PROSITE" id="PS51211">
    <property type="entry name" value="VITELLOGENIN"/>
    <property type="match status" value="2"/>
</dbReference>
<dbReference type="Gene3D" id="2.30.230.10">
    <property type="entry name" value="Lipovitellin, beta-sheet shell regions, chain A"/>
    <property type="match status" value="2"/>
</dbReference>
<dbReference type="GO" id="GO:0005319">
    <property type="term" value="F:lipid transporter activity"/>
    <property type="evidence" value="ECO:0007669"/>
    <property type="project" value="InterPro"/>
</dbReference>
<feature type="region of interest" description="Disordered" evidence="8">
    <location>
        <begin position="2796"/>
        <end position="2824"/>
    </location>
</feature>
<evidence type="ECO:0000313" key="13">
    <source>
        <dbReference type="EMBL" id="KAI1236713.1"/>
    </source>
</evidence>
<dbReference type="SMART" id="SM00638">
    <property type="entry name" value="LPD_N"/>
    <property type="match status" value="2"/>
</dbReference>
<dbReference type="InterPro" id="IPR001747">
    <property type="entry name" value="Vitellogenin_N"/>
</dbReference>
<dbReference type="SMART" id="SM01170">
    <property type="entry name" value="DUF1944"/>
    <property type="match status" value="2"/>
</dbReference>
<dbReference type="InterPro" id="IPR001846">
    <property type="entry name" value="VWF_type-D"/>
</dbReference>
<accession>A0A835P4K2</accession>
<dbReference type="Pfam" id="PF01347">
    <property type="entry name" value="Vitellogenin_N"/>
    <property type="match status" value="2"/>
</dbReference>
<dbReference type="EMBL" id="JADDUC010000009">
    <property type="protein sequence ID" value="KAG0131326.1"/>
    <property type="molecule type" value="Genomic_DNA"/>
</dbReference>
<evidence type="ECO:0000256" key="4">
    <source>
        <dbReference type="ARBA" id="ARBA00023157"/>
    </source>
</evidence>
<evidence type="ECO:0000256" key="2">
    <source>
        <dbReference type="ARBA" id="ARBA00022729"/>
    </source>
</evidence>
<sequence>MSGRAPFTFTMRGIILALVLTLVGSQKFDIDPEFSSRKSYLYNYEGWVLNGLQEKNLAKAGVRLSSKLEISGLSENIYLLKIRSPQLEEYNGIWPRDPFTRSSKITQLVSSCLTRPFKFEYNSGRVGNIYGPENCPDTCINIVRGILNMIQITIKKSQNVYELQEAGIGGVCHTRYVIQEDKKNSRVSVIKTVDQNNCQEKVVKSLGTAYIYPCPVDMMKERIIKGTAAFSYKLKQSDSGALITEVVSQQVYQISPFSEPTGVAVTEAKQQLTLLEVRNEQGSSPDISMQRYGGLQYQFPAVLPQISVQLIKTRNPEQRIIDTLQHIVLNNQQDFHDDLPYRFLELVQLCRTASADTLESIWRQCSDKPRYRRWLLSAISATGTTEALKFLKSRIRSDDLSYLQALLSVPFALHLTKADEDTVPIAADLVTNSRVQKNPMLQQLASLAYSSVVNRYCSQTSACPKEALQPIHDLADEAISRSREDKMKLALKCIGNMGEPASIKRILKFLPIFSSSASDIPIHIQIDAIMALRKIAWKDSKTVQGYLIQILADESLCPEVRMMACAVIFETRPALPLITTIANVAMKESNLQVASFVYSHMKALAKSRLPYTYNISSACNIALKLLAPKLDRLSYRYSKVIRIGGYFDNYKVGAAGDVFVMNSPGTMFPSAIISKLTAYSAGSVADLVEAGVRVEGLTDVIVKQNIPFAEYSTYKKIKEIGKALLGWKELPTEIPLISAYFKLFGQELAYISINKEVLQQAVKAVLEPADRSWVLKRLAAQLRSGLAGQWTQPLWLGELRHILPTCTGLPLEYSSYSTAMARAAASVDGKITPPLTGDFKPSQLLESTVQIRSDITPSLYIQKFATMSVNTEYFQQAVEIQGKVLTRVPVKFDAKIDMKQKNIKIETNPCHEETEIVVGSHKAFAVSRNLGEPGVEKRTSILPGDASSNIVEEPFKPSDRASSEDFTKVTYAFFAYTVIFTLSVMDVCSFTLAYDTLPVVFTYSSLMQQEADSTSKKHSYSSQEDLRHVMGRKTQKRDICVELHHLGCQLCFSRRSRDASFLKNTYLHRLVGEHEAKIVLTPVETDAGIDKIQLEIQAGSRAASKIIHEVNSESEEGGESSLYENIQAKLKKILGIENIANKTRHQKKRPPKKENTVLTELGADPDEAHEIYQYRFKSLHRQEFPEGKLPDDQISSSQSSARSSRASSRASWPKFLGDVKAPVLAVFLHGLRDDKKIGGLQLVVYADTDSIKPRVQVFVSNLTDSSKWKLCADASVLNAHKAAAYLKWGRNCQDYKISSELVTGKFAAHPAVQVKLEWPKVPSSVRSIAEWFYKFVPGAAFMLGFSEKTDKNPSRQARVIVALTSPRTCDVVIKLPDITLYEKAMRLPLSLPVGPKIPASELQPPIWNVFAEAPSAVLENLKAQCSISYNKITTFNEVRFNYTMPANCYHILAQDCSSDLKFLVMMKNAEEAVNLKAINIKLGNHEVDMRPASGRVKLLVDGAESPTNVSLTSAGASLWIHSENQGLVLLAPAYGIDKLYFDGYTFKIQVALWMAGKMCGLCGKYDAECEQEYRMPNGYVAKDAVSFGHSWILEEKPCRGGCKLRHSFVKLEKTVQLAGVESRCYSTEPVLRCTKGCSVTKTTPVTVGFHCLPADSATSLTDKQTKFDQKSEDIQDTVDAHIACSCEDHNCNLPLWTSVTFSMKGLILALVFALVEGQKQDLEPVFHMGKTYLYSYESMIMHGLPERSLAMAGVRLASKVEISRVSHSDHLLQIRSPNLEEQNGFWPVDSFIPSLRLSETIAACLSQPFKFEYTEGRVGSIFAPEDCPILCTNLVRGILNMLQITIKKSQNVYELQEAGIEGICQTRYVIQDDSKNKRATISKSKDLTDCQDKAVKNLGMEYIRPCPTCPLKARNIKGTVTFTYKMKYDDSGASLTSAMSDQVYQISPFNEPNGVAVMEARQELSLVGVKRPPISAPTSPLQKQGSLRYHFSGDLLQMPIPLIRIKNPDLQLTETLRQLIQNNEKGATKEASAKFLQMVQLFRATTLDHIESLWLQFVNELPYRPWFLSAICAAGATDTFRFLKQKIHDEKLNIWEAAAILPLAFHFVTPNKKTLEIASAFLTCPQIQKVQMHRIIVYLGYGSMVNKYCAQALLCPNELLQPLHDLATEATSKGDAKDMSLALKAMGNAGDPASIKRILKFLPTFSSAAASLPNRIHADAVLALRKIARKDPAKVREITLQVFMDSTLAPNVRMVACIVLFETKPALPTVAALASSLLTEPSLQVASFAYSHMKALAAGKIPQLYKLSAACNIAIKLLGPRLDRLSYRYSKVIQVSDYSSQYQAGAIWRVYLMNSPSTMFPSDIITKVRGYYVNTATDIIEVAFRSQSLSKLMRKQNIPFAEYDTYKTLKELGKSLLGWKELPPEDPLVSAYIKVLGQEIAFVDIDKDAIEQMMMSLTGSSDWQPVVKKVVEEVQRGISGRWTVPVMVGEMRHIVPTIAGLPLELGLCAATVAQAAADVDVKVSPPVADNFRPSQLWETNMDIHADIRPKAYFHMIAMMGINTQYFQSGFEFHAEFSANTTMKFDARINMKEKNLKIETLPCHQEVELAAMRSEIYAISRNMEEVDSEKKSQIVPKGEIPSISDQLLQSTEGSSKPSSWKQSSIPNVISKGYQQGSEEVHYNSARRRFYTHRFCKKFESLGCSTCLSLKSQNSAFLRNTYLHKLFGEFEAKIILKPDADIDKIQLEVQAGSKAASKIIEVSSSGSEEEGETSPYEDIRAKLKKILGIDNVFMKHASKSSSGSSASSKACSSSSSQEDQSGDRHCSTWFKDTGGEILNISISSSSSSASDEDVSRAISQPKFLGDSKPPILAAVLRAIHRNKQQTGLQFVLYTDTQPKRWRIQMFGSSITGPSRWKLCADASVINYRKVSGSLKWGKDCQDYQIATQIATGQFAVYPAMQMKLEWLKVPSIIRTTARWVYSFLPGAAYVLGFSQRQQLGSSHQATLVMALTSPRTCDVVFKMPELTIYDTAISLPLPVPSHPGTPITTLPSSDWKVFSQATLSILESLKGHCTVFQNKITTFNGVKFNYSMPANCYHVLVQDCSPELKFLVMAKRLEESADLTAVNVRVASHEVDMYVSNGLIQLKINGVQVPRDLPYTSNSAASMLIGSEKKGLTLKAPDYGIDKLYYDGHRLEVQVAFWMAGKTCGICGKYDAETEREYQTPSGYLAKDAVSFGHSWIISEDPCAGACKLQRKLVKSEKPVSFEKTAAKCFSVEPVLRCVKGCSATQTVPVSVGFHCVPADSALSLDGQPRLDQKSEDAVSSVSAHTACSCQQQCPA</sequence>
<dbReference type="FunFam" id="1.25.10.20:FF:000002">
    <property type="entry name" value="Vitellogenin 7"/>
    <property type="match status" value="2"/>
</dbReference>
<dbReference type="Proteomes" id="UP000618051">
    <property type="component" value="Unassembled WGS sequence"/>
</dbReference>
<feature type="region of interest" description="Disordered" evidence="8">
    <location>
        <begin position="1141"/>
        <end position="1162"/>
    </location>
</feature>
<feature type="disulfide bond" evidence="7">
    <location>
        <begin position="1906"/>
        <end position="1909"/>
    </location>
</feature>
<proteinExistence type="predicted"/>
<feature type="domain" description="Vitellogenin" evidence="10">
    <location>
        <begin position="34"/>
        <end position="672"/>
    </location>
</feature>
<dbReference type="InterPro" id="IPR015255">
    <property type="entry name" value="Vitellinogen_open_b-sht"/>
</dbReference>
<dbReference type="Pfam" id="PF09172">
    <property type="entry name" value="Vit_open_b-sht"/>
    <property type="match status" value="2"/>
</dbReference>
<dbReference type="InterPro" id="IPR050733">
    <property type="entry name" value="Vitellogenin/Apolipophorin"/>
</dbReference>
<dbReference type="Pfam" id="PF09175">
    <property type="entry name" value="Vit_b-sht_shell"/>
    <property type="match status" value="2"/>
</dbReference>
<reference evidence="13 14" key="2">
    <citation type="journal article" date="2021" name="J. Hered.">
        <title>Feather Gene Expression Elucidates the Developmental Basis of Plumage Iridescence in African Starlings.</title>
        <authorList>
            <person name="Rubenstein D.R."/>
            <person name="Corvelo A."/>
            <person name="MacManes M.D."/>
            <person name="Maia R."/>
            <person name="Narzisi G."/>
            <person name="Rousaki A."/>
            <person name="Vandenabeele P."/>
            <person name="Shawkey M.D."/>
            <person name="Solomon J."/>
        </authorList>
    </citation>
    <scope>NUCLEOTIDE SEQUENCE [LARGE SCALE GENOMIC DNA]</scope>
    <source>
        <strain evidence="13">SS15</strain>
    </source>
</reference>
<feature type="domain" description="Vitellogenin" evidence="10">
    <location>
        <begin position="1726"/>
        <end position="2364"/>
    </location>
</feature>